<dbReference type="AlphaFoldDB" id="A0A8J2IKS8"/>
<comment type="caution">
    <text evidence="3">The sequence shown here is derived from an EMBL/GenBank/DDBJ whole genome shotgun (WGS) entry which is preliminary data.</text>
</comment>
<proteinExistence type="predicted"/>
<evidence type="ECO:0000313" key="4">
    <source>
        <dbReference type="Proteomes" id="UP000693738"/>
    </source>
</evidence>
<dbReference type="Pfam" id="PF00931">
    <property type="entry name" value="NB-ARC"/>
    <property type="match status" value="1"/>
</dbReference>
<evidence type="ECO:0000313" key="3">
    <source>
        <dbReference type="EMBL" id="CAG7558312.1"/>
    </source>
</evidence>
<dbReference type="InterPro" id="IPR056681">
    <property type="entry name" value="DUF7779"/>
</dbReference>
<evidence type="ECO:0008006" key="5">
    <source>
        <dbReference type="Google" id="ProtNLM"/>
    </source>
</evidence>
<dbReference type="Proteomes" id="UP000693738">
    <property type="component" value="Unassembled WGS sequence"/>
</dbReference>
<accession>A0A8J2IKS8</accession>
<feature type="domain" description="NB-ARC" evidence="1">
    <location>
        <begin position="28"/>
        <end position="184"/>
    </location>
</feature>
<dbReference type="GO" id="GO:0043531">
    <property type="term" value="F:ADP binding"/>
    <property type="evidence" value="ECO:0007669"/>
    <property type="project" value="InterPro"/>
</dbReference>
<evidence type="ECO:0000259" key="2">
    <source>
        <dbReference type="Pfam" id="PF25000"/>
    </source>
</evidence>
<protein>
    <recommendedName>
        <fullName evidence="5">NB-ARC domain-containing protein</fullName>
    </recommendedName>
</protein>
<dbReference type="PANTHER" id="PTHR35205:SF1">
    <property type="entry name" value="ZU5 DOMAIN-CONTAINING PROTEIN"/>
    <property type="match status" value="1"/>
</dbReference>
<feature type="domain" description="DUF7779" evidence="2">
    <location>
        <begin position="272"/>
        <end position="358"/>
    </location>
</feature>
<dbReference type="InterPro" id="IPR002182">
    <property type="entry name" value="NB-ARC"/>
</dbReference>
<sequence>MESIMAPALPYHGLTYRQNPSFYSRPQFMEQIIAKLEIDTPRRLTSFALLGLGGCGKTQLAIEYAYLTSVYDTILWCTAESSLRLCESFTMHARGLGLIQGDDVPQQDRVISLVKQRLLFLSAKEKPSRWLMIFDNMEAFEGLSAFWPSGLSGSILVTTRNKTLAKEFTEFQLSVSPFEPLDARRFLLQYRTNDTELTSEEENATTIISQKLGNLPLVLDLVRHHVSASGSSFKEFLQSYREPIEPFLYNRSSASWKNEWYHQNILATYTLRLQKMSKKAAEMVEVLAILDASLYNGPDIEDELPELQDWLESPVKDTYELDTVVSELMDGSLVDRTVGSGNLSLHRILQDSVAHSFDVATRSRSFNRVLFFLNGCFPLQQDGGRLFEWWCQFEEYVPHIASTVRFYKKHRQDLDPPIMLAEIIRRCAWYLFEKHQFEEGKSLVRDAMTICKEAKKSGASLGFTPEIYIPRLLSDLYNVMGALEYESNSEGHGLRWAIKARSIRQFLSFTLRLEEDEYMLQVFQNNIATDMLANGQPQEALPLLEAVYEYDISTGGINADNFYRTLNLSICHRLLGKYFEAMSLLNTAMKVIQEHIGEDSVPMATARFYWGKLLICMDDRIGAFDAFTRCFITRQKLMPVHFDTAFAAHKLGIMTAQNKDLDASM</sequence>
<organism evidence="3 4">
    <name type="scientific">Fusarium equiseti</name>
    <name type="common">Fusarium scirpi</name>
    <dbReference type="NCBI Taxonomy" id="61235"/>
    <lineage>
        <taxon>Eukaryota</taxon>
        <taxon>Fungi</taxon>
        <taxon>Dikarya</taxon>
        <taxon>Ascomycota</taxon>
        <taxon>Pezizomycotina</taxon>
        <taxon>Sordariomycetes</taxon>
        <taxon>Hypocreomycetidae</taxon>
        <taxon>Hypocreales</taxon>
        <taxon>Nectriaceae</taxon>
        <taxon>Fusarium</taxon>
        <taxon>Fusarium incarnatum-equiseti species complex</taxon>
    </lineage>
</organism>
<dbReference type="PANTHER" id="PTHR35205">
    <property type="entry name" value="NB-ARC AND TPR DOMAIN PROTEIN"/>
    <property type="match status" value="1"/>
</dbReference>
<dbReference type="Pfam" id="PF25000">
    <property type="entry name" value="DUF7779"/>
    <property type="match status" value="1"/>
</dbReference>
<evidence type="ECO:0000259" key="1">
    <source>
        <dbReference type="Pfam" id="PF00931"/>
    </source>
</evidence>
<gene>
    <name evidence="3" type="ORF">FEQUK3_LOCUS4054</name>
</gene>
<reference evidence="3" key="1">
    <citation type="submission" date="2021-05" db="EMBL/GenBank/DDBJ databases">
        <authorList>
            <person name="Khan N."/>
        </authorList>
    </citation>
    <scope>NUCLEOTIDE SEQUENCE</scope>
</reference>
<name>A0A8J2IKS8_FUSEQ</name>
<dbReference type="EMBL" id="CAJSTJ010000123">
    <property type="protein sequence ID" value="CAG7558312.1"/>
    <property type="molecule type" value="Genomic_DNA"/>
</dbReference>